<dbReference type="EMBL" id="JAHDVG010000479">
    <property type="protein sequence ID" value="KAH1174736.1"/>
    <property type="molecule type" value="Genomic_DNA"/>
</dbReference>
<evidence type="ECO:0000313" key="2">
    <source>
        <dbReference type="Proteomes" id="UP000827986"/>
    </source>
</evidence>
<proteinExistence type="predicted"/>
<keyword evidence="2" id="KW-1185">Reference proteome</keyword>
<reference evidence="1" key="1">
    <citation type="submission" date="2021-09" db="EMBL/GenBank/DDBJ databases">
        <title>The genome of Mauremys mutica provides insights into the evolution of semi-aquatic lifestyle.</title>
        <authorList>
            <person name="Gong S."/>
            <person name="Gao Y."/>
        </authorList>
    </citation>
    <scope>NUCLEOTIDE SEQUENCE</scope>
    <source>
        <strain evidence="1">MM-2020</strain>
        <tissue evidence="1">Muscle</tissue>
    </source>
</reference>
<accession>A0A9D4AZM5</accession>
<dbReference type="AlphaFoldDB" id="A0A9D4AZM5"/>
<sequence>MGLTISLSPGVLRGTSLPPGRLTFLLRRAPPSSKLPSRREFCYRFCPSLVAACRAFLSRCCEEWAEPPFLGLMLKSLSPVLAAKLGCGSTSRKHFRPKPGRIHWTREK</sequence>
<name>A0A9D4AZM5_9SAUR</name>
<organism evidence="1 2">
    <name type="scientific">Mauremys mutica</name>
    <name type="common">yellowpond turtle</name>
    <dbReference type="NCBI Taxonomy" id="74926"/>
    <lineage>
        <taxon>Eukaryota</taxon>
        <taxon>Metazoa</taxon>
        <taxon>Chordata</taxon>
        <taxon>Craniata</taxon>
        <taxon>Vertebrata</taxon>
        <taxon>Euteleostomi</taxon>
        <taxon>Archelosauria</taxon>
        <taxon>Testudinata</taxon>
        <taxon>Testudines</taxon>
        <taxon>Cryptodira</taxon>
        <taxon>Durocryptodira</taxon>
        <taxon>Testudinoidea</taxon>
        <taxon>Geoemydidae</taxon>
        <taxon>Geoemydinae</taxon>
        <taxon>Mauremys</taxon>
    </lineage>
</organism>
<protein>
    <submittedName>
        <fullName evidence="1">Uncharacterized protein</fullName>
    </submittedName>
</protein>
<comment type="caution">
    <text evidence="1">The sequence shown here is derived from an EMBL/GenBank/DDBJ whole genome shotgun (WGS) entry which is preliminary data.</text>
</comment>
<gene>
    <name evidence="1" type="ORF">KIL84_008727</name>
</gene>
<evidence type="ECO:0000313" key="1">
    <source>
        <dbReference type="EMBL" id="KAH1174736.1"/>
    </source>
</evidence>
<dbReference type="Proteomes" id="UP000827986">
    <property type="component" value="Unassembled WGS sequence"/>
</dbReference>